<dbReference type="Proteomes" id="UP001595796">
    <property type="component" value="Unassembled WGS sequence"/>
</dbReference>
<evidence type="ECO:0000256" key="1">
    <source>
        <dbReference type="SAM" id="MobiDB-lite"/>
    </source>
</evidence>
<organism evidence="3 4">
    <name type="scientific">Flaviflagellibacter deserti</name>
    <dbReference type="NCBI Taxonomy" id="2267266"/>
    <lineage>
        <taxon>Bacteria</taxon>
        <taxon>Pseudomonadati</taxon>
        <taxon>Pseudomonadota</taxon>
        <taxon>Alphaproteobacteria</taxon>
        <taxon>Hyphomicrobiales</taxon>
        <taxon>Flaviflagellibacter</taxon>
    </lineage>
</organism>
<dbReference type="Pfam" id="PF13649">
    <property type="entry name" value="Methyltransf_25"/>
    <property type="match status" value="1"/>
</dbReference>
<protein>
    <submittedName>
        <fullName evidence="3">Class I SAM-dependent methyltransferase</fullName>
        <ecNumber evidence="3">2.1.1.-</ecNumber>
    </submittedName>
</protein>
<name>A0ABV9Z051_9HYPH</name>
<evidence type="ECO:0000259" key="2">
    <source>
        <dbReference type="Pfam" id="PF13649"/>
    </source>
</evidence>
<dbReference type="SUPFAM" id="SSF53335">
    <property type="entry name" value="S-adenosyl-L-methionine-dependent methyltransferases"/>
    <property type="match status" value="1"/>
</dbReference>
<keyword evidence="4" id="KW-1185">Reference proteome</keyword>
<feature type="region of interest" description="Disordered" evidence="1">
    <location>
        <begin position="240"/>
        <end position="263"/>
    </location>
</feature>
<gene>
    <name evidence="3" type="ORF">ACFPFW_03490</name>
</gene>
<dbReference type="Gene3D" id="3.40.50.150">
    <property type="entry name" value="Vaccinia Virus protein VP39"/>
    <property type="match status" value="1"/>
</dbReference>
<dbReference type="EC" id="2.1.1.-" evidence="3"/>
<keyword evidence="3" id="KW-0489">Methyltransferase</keyword>
<comment type="caution">
    <text evidence="3">The sequence shown here is derived from an EMBL/GenBank/DDBJ whole genome shotgun (WGS) entry which is preliminary data.</text>
</comment>
<evidence type="ECO:0000313" key="3">
    <source>
        <dbReference type="EMBL" id="MFC5067075.1"/>
    </source>
</evidence>
<dbReference type="PANTHER" id="PTHR43591">
    <property type="entry name" value="METHYLTRANSFERASE"/>
    <property type="match status" value="1"/>
</dbReference>
<keyword evidence="3" id="KW-0808">Transferase</keyword>
<reference evidence="4" key="1">
    <citation type="journal article" date="2019" name="Int. J. Syst. Evol. Microbiol.">
        <title>The Global Catalogue of Microorganisms (GCM) 10K type strain sequencing project: providing services to taxonomists for standard genome sequencing and annotation.</title>
        <authorList>
            <consortium name="The Broad Institute Genomics Platform"/>
            <consortium name="The Broad Institute Genome Sequencing Center for Infectious Disease"/>
            <person name="Wu L."/>
            <person name="Ma J."/>
        </authorList>
    </citation>
    <scope>NUCLEOTIDE SEQUENCE [LARGE SCALE GENOMIC DNA]</scope>
    <source>
        <strain evidence="4">CGMCC 1.16444</strain>
    </source>
</reference>
<dbReference type="EMBL" id="JBHSJF010000003">
    <property type="protein sequence ID" value="MFC5067075.1"/>
    <property type="molecule type" value="Genomic_DNA"/>
</dbReference>
<dbReference type="GO" id="GO:0032259">
    <property type="term" value="P:methylation"/>
    <property type="evidence" value="ECO:0007669"/>
    <property type="project" value="UniProtKB-KW"/>
</dbReference>
<dbReference type="InterPro" id="IPR029063">
    <property type="entry name" value="SAM-dependent_MTases_sf"/>
</dbReference>
<dbReference type="CDD" id="cd02440">
    <property type="entry name" value="AdoMet_MTases"/>
    <property type="match status" value="1"/>
</dbReference>
<dbReference type="RefSeq" id="WP_114957472.1">
    <property type="nucleotide sequence ID" value="NZ_JBHSJF010000003.1"/>
</dbReference>
<feature type="domain" description="Methyltransferase" evidence="2">
    <location>
        <begin position="71"/>
        <end position="167"/>
    </location>
</feature>
<accession>A0ABV9Z051</accession>
<dbReference type="InterPro" id="IPR041698">
    <property type="entry name" value="Methyltransf_25"/>
</dbReference>
<proteinExistence type="predicted"/>
<sequence length="263" mass="28367">MLDPEGIQVVAKQSGFSSVESEQVVRTRGLLVTGRAGIVDTLENLISGGQQEDILAATLSAALVDEGDRLVDVGCGTGKLAIAASRLVGAKGSVVGIDATPQMIDLANARSAKEKSGARFRVGVAEHLPLPAGSQDAVTSSYFFHHLPSDLKPLAMREMWRVLKPGGRLIVTDYGRPRSLFGYIASFPMRCDFHEYVRPQLRGELERIIETEGFGPVEFTATFLGYISVLRLIKPYPATTRSVGRSSTNDDPPPGRASMRIEP</sequence>
<dbReference type="GO" id="GO:0008168">
    <property type="term" value="F:methyltransferase activity"/>
    <property type="evidence" value="ECO:0007669"/>
    <property type="project" value="UniProtKB-KW"/>
</dbReference>
<evidence type="ECO:0000313" key="4">
    <source>
        <dbReference type="Proteomes" id="UP001595796"/>
    </source>
</evidence>
<dbReference type="PANTHER" id="PTHR43591:SF24">
    <property type="entry name" value="2-METHOXY-6-POLYPRENYL-1,4-BENZOQUINOL METHYLASE, MITOCHONDRIAL"/>
    <property type="match status" value="1"/>
</dbReference>
<feature type="compositionally biased region" description="Polar residues" evidence="1">
    <location>
        <begin position="240"/>
        <end position="250"/>
    </location>
</feature>